<proteinExistence type="predicted"/>
<dbReference type="EMBL" id="FNQN01000006">
    <property type="protein sequence ID" value="SEA48408.1"/>
    <property type="molecule type" value="Genomic_DNA"/>
</dbReference>
<dbReference type="STRING" id="37625.SAMN05660420_02247"/>
<dbReference type="RefSeq" id="WP_092348324.1">
    <property type="nucleotide sequence ID" value="NZ_FNQN01000006.1"/>
</dbReference>
<dbReference type="AlphaFoldDB" id="A0A1H4BK57"/>
<evidence type="ECO:0000313" key="2">
    <source>
        <dbReference type="Proteomes" id="UP000199409"/>
    </source>
</evidence>
<keyword evidence="2" id="KW-1185">Reference proteome</keyword>
<organism evidence="1 2">
    <name type="scientific">Desulfuromusa kysingii</name>
    <dbReference type="NCBI Taxonomy" id="37625"/>
    <lineage>
        <taxon>Bacteria</taxon>
        <taxon>Pseudomonadati</taxon>
        <taxon>Thermodesulfobacteriota</taxon>
        <taxon>Desulfuromonadia</taxon>
        <taxon>Desulfuromonadales</taxon>
        <taxon>Geopsychrobacteraceae</taxon>
        <taxon>Desulfuromusa</taxon>
    </lineage>
</organism>
<sequence length="70" mass="8249">MANLKSKKDRLERKITFRIDDDRMKQLEQCASFEGMPVSFIVRHLVIRFLESRRTEHILLKGMAGLDESL</sequence>
<reference evidence="1 2" key="1">
    <citation type="submission" date="2016-10" db="EMBL/GenBank/DDBJ databases">
        <authorList>
            <person name="de Groot N.N."/>
        </authorList>
    </citation>
    <scope>NUCLEOTIDE SEQUENCE [LARGE SCALE GENOMIC DNA]</scope>
    <source>
        <strain evidence="1 2">DSM 7343</strain>
    </source>
</reference>
<dbReference type="Proteomes" id="UP000199409">
    <property type="component" value="Unassembled WGS sequence"/>
</dbReference>
<accession>A0A1H4BK57</accession>
<protein>
    <recommendedName>
        <fullName evidence="3">Ribbon-helix-helix protein, copG family</fullName>
    </recommendedName>
</protein>
<dbReference type="OrthoDB" id="5398710at2"/>
<gene>
    <name evidence="1" type="ORF">SAMN05660420_02247</name>
</gene>
<name>A0A1H4BK57_9BACT</name>
<evidence type="ECO:0008006" key="3">
    <source>
        <dbReference type="Google" id="ProtNLM"/>
    </source>
</evidence>
<evidence type="ECO:0000313" key="1">
    <source>
        <dbReference type="EMBL" id="SEA48408.1"/>
    </source>
</evidence>